<proteinExistence type="predicted"/>
<dbReference type="AlphaFoldDB" id="A0A6P0FGD4"/>
<organism evidence="1 2">
    <name type="scientific">Xanthomonas perforans</name>
    <dbReference type="NCBI Taxonomy" id="442694"/>
    <lineage>
        <taxon>Bacteria</taxon>
        <taxon>Pseudomonadati</taxon>
        <taxon>Pseudomonadota</taxon>
        <taxon>Gammaproteobacteria</taxon>
        <taxon>Lysobacterales</taxon>
        <taxon>Lysobacteraceae</taxon>
        <taxon>Xanthomonas</taxon>
    </lineage>
</organism>
<comment type="caution">
    <text evidence="1">The sequence shown here is derived from an EMBL/GenBank/DDBJ whole genome shotgun (WGS) entry which is preliminary data.</text>
</comment>
<evidence type="ECO:0000313" key="1">
    <source>
        <dbReference type="EMBL" id="NEL75822.1"/>
    </source>
</evidence>
<dbReference type="EMBL" id="JAAGYU010000018">
    <property type="protein sequence ID" value="NEL75822.1"/>
    <property type="molecule type" value="Genomic_DNA"/>
</dbReference>
<accession>A0A6P0FGD4</accession>
<reference evidence="1 2" key="1">
    <citation type="submission" date="2019-11" db="EMBL/GenBank/DDBJ databases">
        <title>Genome-resolved metagenomics to study the prevalence of co-infection and intraspecific heterogeneity among plant pathogen metapopulations.</title>
        <authorList>
            <person name="Newberry E."/>
            <person name="Bhandari R."/>
            <person name="Kemble J."/>
            <person name="Sikora E."/>
            <person name="Potnis N."/>
        </authorList>
    </citation>
    <scope>NUCLEOTIDE SEQUENCE [LARGE SCALE GENOMIC DNA]</scope>
    <source>
        <strain evidence="1">Xp_Tom_Tuscaloosa_18b</strain>
    </source>
</reference>
<sequence length="85" mass="9537">MDEVRVSDIQHSFNRIESPINLMARRIESGINSTSPCKRCSRLIAIIRRGGLAALNQLYRYSNPVFGGARMGARWSLPGNQGEFK</sequence>
<protein>
    <submittedName>
        <fullName evidence="1">Uncharacterized protein</fullName>
    </submittedName>
</protein>
<evidence type="ECO:0000313" key="2">
    <source>
        <dbReference type="Proteomes" id="UP000471082"/>
    </source>
</evidence>
<gene>
    <name evidence="1" type="ORF">G3W61_06070</name>
</gene>
<name>A0A6P0FGD4_XANPE</name>
<dbReference type="Proteomes" id="UP000471082">
    <property type="component" value="Unassembled WGS sequence"/>
</dbReference>
<dbReference type="RefSeq" id="WP_126952677.1">
    <property type="nucleotide sequence ID" value="NZ_CP018475.1"/>
</dbReference>